<accession>A0A0F9J1I0</accession>
<evidence type="ECO:0000313" key="1">
    <source>
        <dbReference type="EMBL" id="KKM26304.1"/>
    </source>
</evidence>
<feature type="non-terminal residue" evidence="1">
    <location>
        <position position="1"/>
    </location>
</feature>
<sequence length="203" mass="22323">AALNERVREVDLLKRERDDYKALAERRGEALKSCCSRIGDTWHRLGCEAFQRPFGECDQACVEARAAIDAFLADTPAQEARKTVLVAALQALEWARPFDQWGHKDVCIRCGSWKELGRHQEGCPTAQALADTSPAAAALLAQGKALKWYADVDNWEYEHSPKCEESAPSGPCIADLACRPSCAAEKDEGRRARAALAPKVESP</sequence>
<comment type="caution">
    <text evidence="1">The sequence shown here is derived from an EMBL/GenBank/DDBJ whole genome shotgun (WGS) entry which is preliminary data.</text>
</comment>
<reference evidence="1" key="1">
    <citation type="journal article" date="2015" name="Nature">
        <title>Complex archaea that bridge the gap between prokaryotes and eukaryotes.</title>
        <authorList>
            <person name="Spang A."/>
            <person name="Saw J.H."/>
            <person name="Jorgensen S.L."/>
            <person name="Zaremba-Niedzwiedzka K."/>
            <person name="Martijn J."/>
            <person name="Lind A.E."/>
            <person name="van Eijk R."/>
            <person name="Schleper C."/>
            <person name="Guy L."/>
            <person name="Ettema T.J."/>
        </authorList>
    </citation>
    <scope>NUCLEOTIDE SEQUENCE</scope>
</reference>
<protein>
    <submittedName>
        <fullName evidence="1">Uncharacterized protein</fullName>
    </submittedName>
</protein>
<organism evidence="1">
    <name type="scientific">marine sediment metagenome</name>
    <dbReference type="NCBI Taxonomy" id="412755"/>
    <lineage>
        <taxon>unclassified sequences</taxon>
        <taxon>metagenomes</taxon>
        <taxon>ecological metagenomes</taxon>
    </lineage>
</organism>
<name>A0A0F9J1I0_9ZZZZ</name>
<proteinExistence type="predicted"/>
<dbReference type="EMBL" id="LAZR01012540">
    <property type="protein sequence ID" value="KKM26304.1"/>
    <property type="molecule type" value="Genomic_DNA"/>
</dbReference>
<dbReference type="AlphaFoldDB" id="A0A0F9J1I0"/>
<gene>
    <name evidence="1" type="ORF">LCGC14_1586060</name>
</gene>